<reference evidence="1 2" key="1">
    <citation type="journal article" date="2015" name="Proc. Natl. Acad. Sci. U.S.A.">
        <title>The resurrection genome of Boea hygrometrica: A blueprint for survival of dehydration.</title>
        <authorList>
            <person name="Xiao L."/>
            <person name="Yang G."/>
            <person name="Zhang L."/>
            <person name="Yang X."/>
            <person name="Zhao S."/>
            <person name="Ji Z."/>
            <person name="Zhou Q."/>
            <person name="Hu M."/>
            <person name="Wang Y."/>
            <person name="Chen M."/>
            <person name="Xu Y."/>
            <person name="Jin H."/>
            <person name="Xiao X."/>
            <person name="Hu G."/>
            <person name="Bao F."/>
            <person name="Hu Y."/>
            <person name="Wan P."/>
            <person name="Li L."/>
            <person name="Deng X."/>
            <person name="Kuang T."/>
            <person name="Xiang C."/>
            <person name="Zhu J.K."/>
            <person name="Oliver M.J."/>
            <person name="He Y."/>
        </authorList>
    </citation>
    <scope>NUCLEOTIDE SEQUENCE [LARGE SCALE GENOMIC DNA]</scope>
    <source>
        <strain evidence="2">cv. XS01</strain>
    </source>
</reference>
<name>A0A2Z7B7J9_9LAMI</name>
<proteinExistence type="predicted"/>
<organism evidence="1 2">
    <name type="scientific">Dorcoceras hygrometricum</name>
    <dbReference type="NCBI Taxonomy" id="472368"/>
    <lineage>
        <taxon>Eukaryota</taxon>
        <taxon>Viridiplantae</taxon>
        <taxon>Streptophyta</taxon>
        <taxon>Embryophyta</taxon>
        <taxon>Tracheophyta</taxon>
        <taxon>Spermatophyta</taxon>
        <taxon>Magnoliopsida</taxon>
        <taxon>eudicotyledons</taxon>
        <taxon>Gunneridae</taxon>
        <taxon>Pentapetalae</taxon>
        <taxon>asterids</taxon>
        <taxon>lamiids</taxon>
        <taxon>Lamiales</taxon>
        <taxon>Gesneriaceae</taxon>
        <taxon>Didymocarpoideae</taxon>
        <taxon>Trichosporeae</taxon>
        <taxon>Loxocarpinae</taxon>
        <taxon>Dorcoceras</taxon>
    </lineage>
</organism>
<evidence type="ECO:0000313" key="1">
    <source>
        <dbReference type="EMBL" id="KZV27680.1"/>
    </source>
</evidence>
<evidence type="ECO:0000313" key="2">
    <source>
        <dbReference type="Proteomes" id="UP000250235"/>
    </source>
</evidence>
<dbReference type="AlphaFoldDB" id="A0A2Z7B7J9"/>
<dbReference type="EMBL" id="KV010389">
    <property type="protein sequence ID" value="KZV27680.1"/>
    <property type="molecule type" value="Genomic_DNA"/>
</dbReference>
<sequence length="314" mass="34496">MINSLMCFGHGKFIGLRFGSGRSGGGPRLGGGGSTAWSSQSRDVMAASSEQCLVAALMCFGRTIQTMVRAVAQPRIPTRPVGGPADGAPAKGGRNSVVKRFDAGLFNSPSKRRMLIRSRLEEGSIRSKYAQCSATDFSNNSTTNFEWIISRLIISSDTLSQPLSSYHIQSLLVPQWVSFTRLCSSHLSREQSPLIKLGYPRLHLLMNSLEHLCTVLQDWSGPPVLVTAMVARGRSAESELESVRTLGHNVVQQHVFNLHILFLVGRLERDPSQQNAMLISPIALAGRFAKQEIPSDGSWNDLNKKLLRNYHLHS</sequence>
<protein>
    <submittedName>
        <fullName evidence="1">Uncharacterized protein</fullName>
    </submittedName>
</protein>
<keyword evidence="2" id="KW-1185">Reference proteome</keyword>
<gene>
    <name evidence="1" type="ORF">F511_37005</name>
</gene>
<dbReference type="Proteomes" id="UP000250235">
    <property type="component" value="Unassembled WGS sequence"/>
</dbReference>
<accession>A0A2Z7B7J9</accession>